<dbReference type="PANTHER" id="PTHR11165">
    <property type="entry name" value="SKP1"/>
    <property type="match status" value="1"/>
</dbReference>
<feature type="region of interest" description="Disordered" evidence="6">
    <location>
        <begin position="23"/>
        <end position="44"/>
    </location>
</feature>
<accession>A0A643CJQ5</accession>
<dbReference type="SMART" id="SM00512">
    <property type="entry name" value="Skp1"/>
    <property type="match status" value="1"/>
</dbReference>
<organism evidence="8 9">
    <name type="scientific">Balaenoptera physalus</name>
    <name type="common">Fin whale</name>
    <name type="synonym">Balaena physalus</name>
    <dbReference type="NCBI Taxonomy" id="9770"/>
    <lineage>
        <taxon>Eukaryota</taxon>
        <taxon>Metazoa</taxon>
        <taxon>Chordata</taxon>
        <taxon>Craniata</taxon>
        <taxon>Vertebrata</taxon>
        <taxon>Euteleostomi</taxon>
        <taxon>Mammalia</taxon>
        <taxon>Eutheria</taxon>
        <taxon>Laurasiatheria</taxon>
        <taxon>Artiodactyla</taxon>
        <taxon>Whippomorpha</taxon>
        <taxon>Cetacea</taxon>
        <taxon>Mysticeti</taxon>
        <taxon>Balaenopteridae</taxon>
        <taxon>Balaenoptera</taxon>
    </lineage>
</organism>
<dbReference type="Pfam" id="PF01466">
    <property type="entry name" value="Skp1"/>
    <property type="match status" value="1"/>
</dbReference>
<comment type="similarity">
    <text evidence="1">Belongs to the SKP1 family.</text>
</comment>
<comment type="caution">
    <text evidence="8">The sequence shown here is derived from an EMBL/GenBank/DDBJ whole genome shotgun (WGS) entry which is preliminary data.</text>
</comment>
<protein>
    <recommendedName>
        <fullName evidence="2">S-phase kinase-associated protein 1</fullName>
    </recommendedName>
    <alternativeName>
        <fullName evidence="5">Cyclin-A/CDK2-associated protein p19</fullName>
    </alternativeName>
    <alternativeName>
        <fullName evidence="4">p19skp1</fullName>
    </alternativeName>
</protein>
<evidence type="ECO:0000256" key="4">
    <source>
        <dbReference type="ARBA" id="ARBA00033118"/>
    </source>
</evidence>
<dbReference type="SUPFAM" id="SSF54695">
    <property type="entry name" value="POZ domain"/>
    <property type="match status" value="1"/>
</dbReference>
<dbReference type="AlphaFoldDB" id="A0A643CJQ5"/>
<keyword evidence="9" id="KW-1185">Reference proteome</keyword>
<dbReference type="Proteomes" id="UP000437017">
    <property type="component" value="Unassembled WGS sequence"/>
</dbReference>
<evidence type="ECO:0000256" key="6">
    <source>
        <dbReference type="SAM" id="MobiDB-lite"/>
    </source>
</evidence>
<evidence type="ECO:0000256" key="2">
    <source>
        <dbReference type="ARBA" id="ARBA00014544"/>
    </source>
</evidence>
<evidence type="ECO:0000313" key="9">
    <source>
        <dbReference type="Proteomes" id="UP000437017"/>
    </source>
</evidence>
<dbReference type="InterPro" id="IPR016897">
    <property type="entry name" value="SKP1"/>
</dbReference>
<feature type="domain" description="SKP1 component dimerisation" evidence="7">
    <location>
        <begin position="74"/>
        <end position="91"/>
    </location>
</feature>
<dbReference type="CDD" id="cd18322">
    <property type="entry name" value="BTB_POZ_SKP1"/>
    <property type="match status" value="1"/>
</dbReference>
<evidence type="ECO:0000313" key="8">
    <source>
        <dbReference type="EMBL" id="KAB0407654.1"/>
    </source>
</evidence>
<dbReference type="InterPro" id="IPR001232">
    <property type="entry name" value="SKP1-like"/>
</dbReference>
<proteinExistence type="inferred from homology"/>
<sequence>MKEIMTSSSPNLNSAALRKVIQWCTHHEDDPSPEDDENKEKQRDDIPVWEEGFLKVSQGTLFELTLAANYLNIKGLLDITCKTVANMIKGENS</sequence>
<dbReference type="Gene3D" id="3.30.710.10">
    <property type="entry name" value="Potassium Channel Kv1.1, Chain A"/>
    <property type="match status" value="1"/>
</dbReference>
<evidence type="ECO:0000256" key="3">
    <source>
        <dbReference type="ARBA" id="ARBA00022786"/>
    </source>
</evidence>
<dbReference type="EMBL" id="SGJD01000009">
    <property type="protein sequence ID" value="KAB0407654.1"/>
    <property type="molecule type" value="Genomic_DNA"/>
</dbReference>
<dbReference type="InterPro" id="IPR011333">
    <property type="entry name" value="SKP1/BTB/POZ_sf"/>
</dbReference>
<dbReference type="InterPro" id="IPR036296">
    <property type="entry name" value="SKP1-like_dim_sf"/>
</dbReference>
<gene>
    <name evidence="8" type="ORF">E2I00_019589</name>
</gene>
<reference evidence="8 9" key="1">
    <citation type="journal article" date="2019" name="PLoS ONE">
        <title>Genomic analyses reveal an absence of contemporary introgressive admixture between fin whales and blue whales, despite known hybrids.</title>
        <authorList>
            <person name="Westbury M.V."/>
            <person name="Petersen B."/>
            <person name="Lorenzen E.D."/>
        </authorList>
    </citation>
    <scope>NUCLEOTIDE SEQUENCE [LARGE SCALE GENOMIC DNA]</scope>
    <source>
        <strain evidence="8">FinWhale-01</strain>
    </source>
</reference>
<dbReference type="SUPFAM" id="SSF81382">
    <property type="entry name" value="Skp1 dimerisation domain-like"/>
    <property type="match status" value="1"/>
</dbReference>
<dbReference type="GO" id="GO:0006511">
    <property type="term" value="P:ubiquitin-dependent protein catabolic process"/>
    <property type="evidence" value="ECO:0007669"/>
    <property type="project" value="InterPro"/>
</dbReference>
<evidence type="ECO:0000256" key="1">
    <source>
        <dbReference type="ARBA" id="ARBA00009993"/>
    </source>
</evidence>
<name>A0A643CJQ5_BALPH</name>
<keyword evidence="3" id="KW-0833">Ubl conjugation pathway</keyword>
<evidence type="ECO:0000259" key="7">
    <source>
        <dbReference type="Pfam" id="PF01466"/>
    </source>
</evidence>
<evidence type="ECO:0000256" key="5">
    <source>
        <dbReference type="ARBA" id="ARBA00033452"/>
    </source>
</evidence>
<dbReference type="InterPro" id="IPR016072">
    <property type="entry name" value="Skp1_comp_dimer"/>
</dbReference>
<dbReference type="OrthoDB" id="2342932at2759"/>